<name>A0ABW0TTP9_9BACL</name>
<organism evidence="1 2">
    <name type="scientific">Sporosarcina koreensis</name>
    <dbReference type="NCBI Taxonomy" id="334735"/>
    <lineage>
        <taxon>Bacteria</taxon>
        <taxon>Bacillati</taxon>
        <taxon>Bacillota</taxon>
        <taxon>Bacilli</taxon>
        <taxon>Bacillales</taxon>
        <taxon>Caryophanaceae</taxon>
        <taxon>Sporosarcina</taxon>
    </lineage>
</organism>
<proteinExistence type="predicted"/>
<keyword evidence="2" id="KW-1185">Reference proteome</keyword>
<dbReference type="EMBL" id="JBHSNP010000009">
    <property type="protein sequence ID" value="MFC5602397.1"/>
    <property type="molecule type" value="Genomic_DNA"/>
</dbReference>
<dbReference type="RefSeq" id="WP_381442438.1">
    <property type="nucleotide sequence ID" value="NZ_JBHSNP010000009.1"/>
</dbReference>
<reference evidence="2" key="1">
    <citation type="journal article" date="2019" name="Int. J. Syst. Evol. Microbiol.">
        <title>The Global Catalogue of Microorganisms (GCM) 10K type strain sequencing project: providing services to taxonomists for standard genome sequencing and annotation.</title>
        <authorList>
            <consortium name="The Broad Institute Genomics Platform"/>
            <consortium name="The Broad Institute Genome Sequencing Center for Infectious Disease"/>
            <person name="Wu L."/>
            <person name="Ma J."/>
        </authorList>
    </citation>
    <scope>NUCLEOTIDE SEQUENCE [LARGE SCALE GENOMIC DNA]</scope>
    <source>
        <strain evidence="2">KACC 11299</strain>
    </source>
</reference>
<dbReference type="Proteomes" id="UP001596071">
    <property type="component" value="Unassembled WGS sequence"/>
</dbReference>
<evidence type="ECO:0000313" key="2">
    <source>
        <dbReference type="Proteomes" id="UP001596071"/>
    </source>
</evidence>
<comment type="caution">
    <text evidence="1">The sequence shown here is derived from an EMBL/GenBank/DDBJ whole genome shotgun (WGS) entry which is preliminary data.</text>
</comment>
<accession>A0ABW0TTP9</accession>
<sequence length="176" mass="20214">MALIYFGPFFFGGYYWTERSAIRDSFPNEDGLVVFGKDIENKKVVIWDTGRNKFIKLIENNFWILYRPISVGGIDTETADERMQITWSATHQEGEIYHTLFAAEVLDEDIVKVIVSNEINSEKDLSLKEVEEQSTIFFEMDVENGVAAHYTLIPNYDVGNFKFRGVDAEGNVVSIY</sequence>
<evidence type="ECO:0000313" key="1">
    <source>
        <dbReference type="EMBL" id="MFC5602397.1"/>
    </source>
</evidence>
<protein>
    <submittedName>
        <fullName evidence="1">Uncharacterized protein</fullName>
    </submittedName>
</protein>
<gene>
    <name evidence="1" type="ORF">ACFPTP_04115</name>
</gene>